<dbReference type="RefSeq" id="WP_020002196.1">
    <property type="nucleotide sequence ID" value="NZ_CP192219.1"/>
</dbReference>
<evidence type="ECO:0000313" key="10">
    <source>
        <dbReference type="Proteomes" id="UP000184001"/>
    </source>
</evidence>
<evidence type="ECO:0000256" key="3">
    <source>
        <dbReference type="ARBA" id="ARBA00022692"/>
    </source>
</evidence>
<evidence type="ECO:0000256" key="2">
    <source>
        <dbReference type="ARBA" id="ARBA00022475"/>
    </source>
</evidence>
<feature type="compositionally biased region" description="Basic and acidic residues" evidence="6">
    <location>
        <begin position="50"/>
        <end position="59"/>
    </location>
</feature>
<comment type="caution">
    <text evidence="9">The sequence shown here is derived from an EMBL/GenBank/DDBJ whole genome shotgun (WGS) entry which is preliminary data.</text>
</comment>
<organism evidence="9 10">
    <name type="scientific">Halodesulfovibrio aestuarii</name>
    <dbReference type="NCBI Taxonomy" id="126333"/>
    <lineage>
        <taxon>Bacteria</taxon>
        <taxon>Pseudomonadati</taxon>
        <taxon>Thermodesulfobacteriota</taxon>
        <taxon>Desulfovibrionia</taxon>
        <taxon>Desulfovibrionales</taxon>
        <taxon>Desulfovibrionaceae</taxon>
        <taxon>Halodesulfovibrio</taxon>
    </lineage>
</organism>
<name>A0A8G2C982_9BACT</name>
<feature type="transmembrane region" description="Helical" evidence="7">
    <location>
        <begin position="6"/>
        <end position="23"/>
    </location>
</feature>
<evidence type="ECO:0000256" key="1">
    <source>
        <dbReference type="ARBA" id="ARBA00004651"/>
    </source>
</evidence>
<dbReference type="GO" id="GO:0005886">
    <property type="term" value="C:plasma membrane"/>
    <property type="evidence" value="ECO:0007669"/>
    <property type="project" value="UniProtKB-SubCell"/>
</dbReference>
<evidence type="ECO:0000256" key="5">
    <source>
        <dbReference type="ARBA" id="ARBA00023136"/>
    </source>
</evidence>
<feature type="domain" description="Type II secretion system protein GspF" evidence="8">
    <location>
        <begin position="156"/>
        <end position="284"/>
    </location>
</feature>
<dbReference type="PANTHER" id="PTHR35007">
    <property type="entry name" value="INTEGRAL MEMBRANE PROTEIN-RELATED"/>
    <property type="match status" value="1"/>
</dbReference>
<evidence type="ECO:0000313" key="9">
    <source>
        <dbReference type="EMBL" id="SHI81324.1"/>
    </source>
</evidence>
<reference evidence="9 10" key="1">
    <citation type="submission" date="2016-11" db="EMBL/GenBank/DDBJ databases">
        <authorList>
            <person name="Varghese N."/>
            <person name="Submissions S."/>
        </authorList>
    </citation>
    <scope>NUCLEOTIDE SEQUENCE [LARGE SCALE GENOMIC DNA]</scope>
    <source>
        <strain evidence="9 10">DSM 17919</strain>
    </source>
</reference>
<evidence type="ECO:0000259" key="8">
    <source>
        <dbReference type="Pfam" id="PF00482"/>
    </source>
</evidence>
<dbReference type="PANTHER" id="PTHR35007:SF2">
    <property type="entry name" value="PILUS ASSEMBLE PROTEIN"/>
    <property type="match status" value="1"/>
</dbReference>
<feature type="transmembrane region" description="Helical" evidence="7">
    <location>
        <begin position="82"/>
        <end position="105"/>
    </location>
</feature>
<comment type="subcellular location">
    <subcellularLocation>
        <location evidence="1">Cell membrane</location>
        <topology evidence="1">Multi-pass membrane protein</topology>
    </subcellularLocation>
</comment>
<protein>
    <submittedName>
        <fullName evidence="9">Tight adherence protein C</fullName>
    </submittedName>
</protein>
<dbReference type="AlphaFoldDB" id="A0A8G2C982"/>
<keyword evidence="3 7" id="KW-0812">Transmembrane</keyword>
<evidence type="ECO:0000256" key="6">
    <source>
        <dbReference type="SAM" id="MobiDB-lite"/>
    </source>
</evidence>
<keyword evidence="4 7" id="KW-1133">Transmembrane helix</keyword>
<keyword evidence="2" id="KW-1003">Cell membrane</keyword>
<dbReference type="InterPro" id="IPR018076">
    <property type="entry name" value="T2SS_GspF_dom"/>
</dbReference>
<evidence type="ECO:0000256" key="4">
    <source>
        <dbReference type="ARBA" id="ARBA00022989"/>
    </source>
</evidence>
<dbReference type="EMBL" id="FQZR01000002">
    <property type="protein sequence ID" value="SHI81324.1"/>
    <property type="molecule type" value="Genomic_DNA"/>
</dbReference>
<gene>
    <name evidence="9" type="ORF">SAMN05660830_01081</name>
</gene>
<evidence type="ECO:0000256" key="7">
    <source>
        <dbReference type="SAM" id="Phobius"/>
    </source>
</evidence>
<dbReference type="Pfam" id="PF00482">
    <property type="entry name" value="T2SSF"/>
    <property type="match status" value="1"/>
</dbReference>
<feature type="transmembrane region" description="Helical" evidence="7">
    <location>
        <begin position="267"/>
        <end position="289"/>
    </location>
</feature>
<dbReference type="Proteomes" id="UP000184001">
    <property type="component" value="Unassembled WGS sequence"/>
</dbReference>
<sequence>MYEILVPVLIGFTILVGSLLLMIHASRNSPKEHVHNRIKRYSGESDTEFDIEKPSRRLTESQNGSTSSTRLKLLKAGWRARWAPAALWVARGVMALLGVLSIFLFSLSYPGLFSTRALQLAQLLFAGLGFLIPTFIVDYRIKSRRQAITWELPEVLDLLVVCVEAGMGLEQGIARVTQEMSLSCPVLHSEFKQMSLELLAGKGRSEALKRLAARIDVPDLDSLVTMLIQANTLGTSISQTLRVFADSLRSKRFLRAEEMAGKLPVKLLIPLILFIFPMLLIIILGPAIIRIAEMFQK</sequence>
<keyword evidence="5 7" id="KW-0472">Membrane</keyword>
<feature type="transmembrane region" description="Helical" evidence="7">
    <location>
        <begin position="117"/>
        <end position="137"/>
    </location>
</feature>
<accession>A0A8G2C982</accession>
<proteinExistence type="predicted"/>
<feature type="region of interest" description="Disordered" evidence="6">
    <location>
        <begin position="45"/>
        <end position="64"/>
    </location>
</feature>